<dbReference type="AlphaFoldDB" id="A9WP77"/>
<dbReference type="KEGG" id="rsa:RSal33209_1114"/>
<accession>A9WP77</accession>
<evidence type="ECO:0000313" key="2">
    <source>
        <dbReference type="Proteomes" id="UP000002007"/>
    </source>
</evidence>
<dbReference type="RefSeq" id="WP_012244538.1">
    <property type="nucleotide sequence ID" value="NC_010168.1"/>
</dbReference>
<protein>
    <submittedName>
        <fullName evidence="1">Type IV secretion protein</fullName>
    </submittedName>
</protein>
<dbReference type="HOGENOM" id="CLU_2635546_0_0_11"/>
<reference evidence="2" key="1">
    <citation type="journal article" date="2008" name="J. Bacteriol.">
        <title>Genome sequence of the fish pathogen Renibacterium salmoninarum suggests reductive evolution away from an environmental Arthrobacter ancestor.</title>
        <authorList>
            <person name="Wiens G.D."/>
            <person name="Rockey D.D."/>
            <person name="Wu Z."/>
            <person name="Chang J."/>
            <person name="Levy R."/>
            <person name="Crane S."/>
            <person name="Chen D.S."/>
            <person name="Capri G.R."/>
            <person name="Burnett J.R."/>
            <person name="Sudheesh P.S."/>
            <person name="Schipma M.J."/>
            <person name="Burd H."/>
            <person name="Bhattacharyya A."/>
            <person name="Rhodes L.D."/>
            <person name="Kaul R."/>
            <person name="Strom M.S."/>
        </authorList>
    </citation>
    <scope>NUCLEOTIDE SEQUENCE [LARGE SCALE GENOMIC DNA]</scope>
    <source>
        <strain evidence="2">ATCC 33209 / DSM 20767 / JCM 11484 / NBRC 15589 / NCIMB 2235</strain>
    </source>
</reference>
<dbReference type="EMBL" id="CP000910">
    <property type="protein sequence ID" value="ABY22852.1"/>
    <property type="molecule type" value="Genomic_DNA"/>
</dbReference>
<gene>
    <name evidence="1" type="ordered locus">RSal33209_1114</name>
</gene>
<name>A9WP77_RENSM</name>
<keyword evidence="2" id="KW-1185">Reference proteome</keyword>
<sequence length="77" mass="8114">MAEFFNKTGQELGSRGDDPFFAAAAVDLLSDMFLAANVTGQGLGTVFGWLTSFEAAEEAEVALKTFNYGSAKQAVGK</sequence>
<dbReference type="STRING" id="288705.RSal33209_1114"/>
<evidence type="ECO:0000313" key="1">
    <source>
        <dbReference type="EMBL" id="ABY22852.1"/>
    </source>
</evidence>
<dbReference type="Proteomes" id="UP000002007">
    <property type="component" value="Chromosome"/>
</dbReference>
<organism evidence="1 2">
    <name type="scientific">Renibacterium salmoninarum (strain ATCC 33209 / DSM 20767 / JCM 11484 / NBRC 15589 / NCIMB 2235)</name>
    <dbReference type="NCBI Taxonomy" id="288705"/>
    <lineage>
        <taxon>Bacteria</taxon>
        <taxon>Bacillati</taxon>
        <taxon>Actinomycetota</taxon>
        <taxon>Actinomycetes</taxon>
        <taxon>Micrococcales</taxon>
        <taxon>Micrococcaceae</taxon>
        <taxon>Renibacterium</taxon>
    </lineage>
</organism>
<proteinExistence type="predicted"/>